<feature type="domain" description="NB-ARC" evidence="8">
    <location>
        <begin position="157"/>
        <end position="238"/>
    </location>
</feature>
<feature type="domain" description="Disease resistance R13L4/SHOC-2-like LRR" evidence="10">
    <location>
        <begin position="591"/>
        <end position="955"/>
    </location>
</feature>
<evidence type="ECO:0000313" key="11">
    <source>
        <dbReference type="EMBL" id="CAL4990358.1"/>
    </source>
</evidence>
<evidence type="ECO:0000256" key="1">
    <source>
        <dbReference type="ARBA" id="ARBA00008894"/>
    </source>
</evidence>
<keyword evidence="5" id="KW-0611">Plant defense</keyword>
<dbReference type="PRINTS" id="PR00364">
    <property type="entry name" value="DISEASERSIST"/>
</dbReference>
<keyword evidence="6" id="KW-0175">Coiled coil</keyword>
<dbReference type="GO" id="GO:0006952">
    <property type="term" value="P:defense response"/>
    <property type="evidence" value="ECO:0007669"/>
    <property type="project" value="UniProtKB-KW"/>
</dbReference>
<evidence type="ECO:0000256" key="7">
    <source>
        <dbReference type="SAM" id="MobiDB-lite"/>
    </source>
</evidence>
<dbReference type="Gene3D" id="3.40.50.300">
    <property type="entry name" value="P-loop containing nucleotide triphosphate hydrolases"/>
    <property type="match status" value="1"/>
</dbReference>
<dbReference type="Pfam" id="PF23598">
    <property type="entry name" value="LRR_14"/>
    <property type="match status" value="1"/>
</dbReference>
<reference evidence="12" key="1">
    <citation type="submission" date="2024-06" db="EMBL/GenBank/DDBJ databases">
        <authorList>
            <person name="Ryan C."/>
        </authorList>
    </citation>
    <scope>NUCLEOTIDE SEQUENCE [LARGE SCALE GENOMIC DNA]</scope>
</reference>
<gene>
    <name evidence="11" type="ORF">URODEC1_LOCUS60222</name>
</gene>
<dbReference type="InterPro" id="IPR044974">
    <property type="entry name" value="Disease_R_plants"/>
</dbReference>
<feature type="domain" description="Disease resistance N-terminal" evidence="9">
    <location>
        <begin position="12"/>
        <end position="97"/>
    </location>
</feature>
<dbReference type="Gene3D" id="1.10.8.430">
    <property type="entry name" value="Helical domain of apoptotic protease-activating factors"/>
    <property type="match status" value="1"/>
</dbReference>
<feature type="domain" description="NB-ARC" evidence="8">
    <location>
        <begin position="287"/>
        <end position="382"/>
    </location>
</feature>
<evidence type="ECO:0000256" key="2">
    <source>
        <dbReference type="ARBA" id="ARBA00022614"/>
    </source>
</evidence>
<evidence type="ECO:0000259" key="8">
    <source>
        <dbReference type="Pfam" id="PF00931"/>
    </source>
</evidence>
<dbReference type="InterPro" id="IPR042197">
    <property type="entry name" value="Apaf_helical"/>
</dbReference>
<dbReference type="Gene3D" id="3.80.10.10">
    <property type="entry name" value="Ribonuclease Inhibitor"/>
    <property type="match status" value="1"/>
</dbReference>
<dbReference type="InterPro" id="IPR055414">
    <property type="entry name" value="LRR_R13L4/SHOC2-like"/>
</dbReference>
<evidence type="ECO:0000313" key="12">
    <source>
        <dbReference type="Proteomes" id="UP001497457"/>
    </source>
</evidence>
<evidence type="ECO:0000259" key="9">
    <source>
        <dbReference type="Pfam" id="PF18052"/>
    </source>
</evidence>
<proteinExistence type="inferred from homology"/>
<dbReference type="InterPro" id="IPR032675">
    <property type="entry name" value="LRR_dom_sf"/>
</dbReference>
<dbReference type="InterPro" id="IPR027417">
    <property type="entry name" value="P-loop_NTPase"/>
</dbReference>
<name>A0ABC9AYY4_9POAL</name>
<dbReference type="Proteomes" id="UP001497457">
    <property type="component" value="Chromosome 24b"/>
</dbReference>
<keyword evidence="4" id="KW-0547">Nucleotide-binding</keyword>
<evidence type="ECO:0000256" key="5">
    <source>
        <dbReference type="ARBA" id="ARBA00022821"/>
    </source>
</evidence>
<dbReference type="EMBL" id="OZ075134">
    <property type="protein sequence ID" value="CAL4990358.1"/>
    <property type="molecule type" value="Genomic_DNA"/>
</dbReference>
<evidence type="ECO:0000256" key="3">
    <source>
        <dbReference type="ARBA" id="ARBA00022737"/>
    </source>
</evidence>
<dbReference type="PANTHER" id="PTHR23155:SF1213">
    <property type="entry name" value="DISEASE RESISTANCE PROTEIN RPM1"/>
    <property type="match status" value="1"/>
</dbReference>
<dbReference type="InterPro" id="IPR002182">
    <property type="entry name" value="NB-ARC"/>
</dbReference>
<dbReference type="SUPFAM" id="SSF52058">
    <property type="entry name" value="L domain-like"/>
    <property type="match status" value="1"/>
</dbReference>
<dbReference type="InterPro" id="IPR041118">
    <property type="entry name" value="Rx_N"/>
</dbReference>
<dbReference type="PANTHER" id="PTHR23155">
    <property type="entry name" value="DISEASE RESISTANCE PROTEIN RP"/>
    <property type="match status" value="1"/>
</dbReference>
<feature type="compositionally biased region" description="Basic and acidic residues" evidence="7">
    <location>
        <begin position="121"/>
        <end position="131"/>
    </location>
</feature>
<comment type="similarity">
    <text evidence="1">Belongs to the disease resistance NB-LRR family.</text>
</comment>
<protein>
    <submittedName>
        <fullName evidence="11">Uncharacterized protein</fullName>
    </submittedName>
</protein>
<dbReference type="SUPFAM" id="SSF52540">
    <property type="entry name" value="P-loop containing nucleoside triphosphate hydrolases"/>
    <property type="match status" value="1"/>
</dbReference>
<dbReference type="AlphaFoldDB" id="A0ABC9AYY4"/>
<evidence type="ECO:0000256" key="6">
    <source>
        <dbReference type="ARBA" id="ARBA00023054"/>
    </source>
</evidence>
<dbReference type="GO" id="GO:0051707">
    <property type="term" value="P:response to other organism"/>
    <property type="evidence" value="ECO:0007669"/>
    <property type="project" value="UniProtKB-ARBA"/>
</dbReference>
<dbReference type="Gene3D" id="1.20.5.4130">
    <property type="match status" value="1"/>
</dbReference>
<dbReference type="Pfam" id="PF18052">
    <property type="entry name" value="Rx_N"/>
    <property type="match status" value="1"/>
</dbReference>
<evidence type="ECO:0000259" key="10">
    <source>
        <dbReference type="Pfam" id="PF23598"/>
    </source>
</evidence>
<evidence type="ECO:0000256" key="4">
    <source>
        <dbReference type="ARBA" id="ARBA00022741"/>
    </source>
</evidence>
<keyword evidence="12" id="KW-1185">Reference proteome</keyword>
<dbReference type="GO" id="GO:0000166">
    <property type="term" value="F:nucleotide binding"/>
    <property type="evidence" value="ECO:0007669"/>
    <property type="project" value="UniProtKB-KW"/>
</dbReference>
<feature type="region of interest" description="Disordered" evidence="7">
    <location>
        <begin position="121"/>
        <end position="140"/>
    </location>
</feature>
<keyword evidence="3" id="KW-0677">Repeat</keyword>
<accession>A0ABC9AYY4</accession>
<organism evidence="11 12">
    <name type="scientific">Urochloa decumbens</name>
    <dbReference type="NCBI Taxonomy" id="240449"/>
    <lineage>
        <taxon>Eukaryota</taxon>
        <taxon>Viridiplantae</taxon>
        <taxon>Streptophyta</taxon>
        <taxon>Embryophyta</taxon>
        <taxon>Tracheophyta</taxon>
        <taxon>Spermatophyta</taxon>
        <taxon>Magnoliopsida</taxon>
        <taxon>Liliopsida</taxon>
        <taxon>Poales</taxon>
        <taxon>Poaceae</taxon>
        <taxon>PACMAD clade</taxon>
        <taxon>Panicoideae</taxon>
        <taxon>Panicodae</taxon>
        <taxon>Paniceae</taxon>
        <taxon>Melinidinae</taxon>
        <taxon>Urochloa</taxon>
    </lineage>
</organism>
<reference evidence="11 12" key="2">
    <citation type="submission" date="2024-10" db="EMBL/GenBank/DDBJ databases">
        <authorList>
            <person name="Ryan C."/>
        </authorList>
    </citation>
    <scope>NUCLEOTIDE SEQUENCE [LARGE SCALE GENOMIC DNA]</scope>
</reference>
<keyword evidence="2" id="KW-0433">Leucine-rich repeat</keyword>
<dbReference type="Pfam" id="PF00931">
    <property type="entry name" value="NB-ARC"/>
    <property type="match status" value="2"/>
</dbReference>
<sequence>MEAAIFGAVLSSTLPWLYKAIEKRSKKWGKSQGKLKLEVESIQSELELIRAAIKDYCNDNRSDMSNLRRTWIAQLRRLAFKIEDCIDNFRAEKISGEELAIMITNLNKSAEETHEKLQRYISEEPKKKTQSLDDTSSDPDHGVVLGMEEPLDELKALLWESLRSSERKLRVIFIVGFGGIGKTLLAEKIYREECNQFPRHAFVRMSGRDRKEVLNEIIEKLQKQETIEKSQQREVNSTRLSRITTLVSDLWLHHRQQDAQGEGVHGRNNPADLQEFRANGVHGDVSASTSQEASQEMRDIRRRLRSCLGSNRYLIVIDDIRAEELCNDIISSFPRQEEVDSRIIVTTTIQSVAQSCSSDSCHVYNLRPLNDELSRKLFVEVACGDQSPSYSSQQRLSEFQKKCNGVPLALVSIAQYCNGDLSRCEEAWRKLCKPGREYKLARMQQVLDHSYDSLSSLVLQDCLLYLCIFPWGYEIRKGALMRRWLAEGLALPEDGSCLVPSIDAAANNFKTLIDRNVIRSIQVGINGEVKTCQPPGVMLGYIISKSESENFVMLSCDDGTPNPQDIRRLSLQHTGPADNVRVLLEKDLANLRTLAVFDKGEEDGLSFAKCLLLRVLDMESCHSLKDCHLDEICKLLRLLKYLSLGAGITKVPRTIQKLKWLETLHMKKETVVTVPAEVLELPNLKHLIGKIELCKGDSGKNNLKKFLKEESKLQTVAGFVTRKVTGFPQLMGHMRSLRKVKIWCSCDASSENLSDLLQSIKEFLYKAECTPRIRHTLSVDFDRCTVLQYLNSVLHHGNLPDENHPGGLSTLKLRGVLNPVPAFVTNLRGITELCLSSVTISWDAIVAGVSNLKILEYLKLVADNNIEGDVAIKYDQYISLKRLCLVAEQSVPQVTIHPGALKHLVSLHLLCPVPHAHSAHQIRHLHSLKELSLHSEVAQAAWKEAARDHPNRPSIVFVNKP</sequence>